<comment type="caution">
    <text evidence="2">The sequence shown here is derived from an EMBL/GenBank/DDBJ whole genome shotgun (WGS) entry which is preliminary data.</text>
</comment>
<feature type="compositionally biased region" description="Polar residues" evidence="1">
    <location>
        <begin position="438"/>
        <end position="461"/>
    </location>
</feature>
<dbReference type="PANTHER" id="PTHR33671">
    <property type="entry name" value="N-METHYLTRANSFERASE, PUTATIVE (DUF688)-RELATED"/>
    <property type="match status" value="1"/>
</dbReference>
<dbReference type="InterPro" id="IPR007789">
    <property type="entry name" value="DUF688"/>
</dbReference>
<proteinExistence type="predicted"/>
<dbReference type="GO" id="GO:0003743">
    <property type="term" value="F:translation initiation factor activity"/>
    <property type="evidence" value="ECO:0007669"/>
    <property type="project" value="UniProtKB-KW"/>
</dbReference>
<feature type="compositionally biased region" description="Basic and acidic residues" evidence="1">
    <location>
        <begin position="196"/>
        <end position="218"/>
    </location>
</feature>
<dbReference type="PANTHER" id="PTHR33671:SF2">
    <property type="entry name" value="N-METHYLTRANSFERASE, PUTATIVE (DUF688)-RELATED"/>
    <property type="match status" value="1"/>
</dbReference>
<keyword evidence="2" id="KW-0396">Initiation factor</keyword>
<accession>A0A443Q346</accession>
<keyword evidence="2" id="KW-0648">Protein biosynthesis</keyword>
<feature type="region of interest" description="Disordered" evidence="1">
    <location>
        <begin position="427"/>
        <end position="461"/>
    </location>
</feature>
<evidence type="ECO:0000256" key="1">
    <source>
        <dbReference type="SAM" id="MobiDB-lite"/>
    </source>
</evidence>
<dbReference type="EMBL" id="QPKB01000013">
    <property type="protein sequence ID" value="RWR97454.1"/>
    <property type="molecule type" value="Genomic_DNA"/>
</dbReference>
<dbReference type="OrthoDB" id="677721at2759"/>
<feature type="region of interest" description="Disordered" evidence="1">
    <location>
        <begin position="656"/>
        <end position="693"/>
    </location>
</feature>
<keyword evidence="3" id="KW-1185">Reference proteome</keyword>
<feature type="compositionally biased region" description="Acidic residues" evidence="1">
    <location>
        <begin position="337"/>
        <end position="351"/>
    </location>
</feature>
<evidence type="ECO:0000313" key="3">
    <source>
        <dbReference type="Proteomes" id="UP000283530"/>
    </source>
</evidence>
<sequence>MALSPSDPKGKQTYKAVDAFPVCYLLIPLHLSLSADFCLQEFYRIHLVSEMLRNSMEEKQLDFNAPLMSVRRFTSTTALNTDSKRVEKFLPKKPPLPSYKPELKSGPVRNPGAVPFLWEQIPGRPKDGSGLRPNNPELHPLVPKLPPGKIVGAKQPSSAKSTEEKEPEALTVIKPLQNDNFKGLPDVFSSNGNETSLDRSERDFKEEHTPTLEDHNDDAFSDAPDTLSHTESFSMNCSLSGLSSLDGLELKPSRSASIDPQAWDFMMDRFLPAAKAMASESPQYASRKQPVVREPVRSVRQVNDGDGDRQPLPFGDDRQPLHHQYRPYARTQHSQAEVEEASDDDEEDYDDLDNLTASGVLPRFCLKNSLFLLNPIPGMKIRSWMPLSSVRHKVATQIKNNGPESLSETDPEKTWEPVFKHKLVRGIQPPAANGDGSKPTSESRQLLCRSDSQTLDGSSSCRHSCGDGITPYRNEAPQSLFHEGIGFLGVPNQRQNCKADDHTVYGEGHITDLEMLSHQICKQESGSLSPAIEKTLYIDSVNVLETSNSRSSSSDVKELVSSTEKDAEFLEGNERLPNSLTFVDGLGEPNHVKCFMARDPSQPKIYDISESYPLSCFEGSMLGASMENGESCRYNDGLVQEAKSLDCSKVLTNSGLGIDRPEPLEEEDQGDSYAISSQSPLPPGPPPLPKSPSESWLCRTLPSVSSMNLSSRSYLGVQFHSKRHLLKEPQVDSKWETIVKTTNAQHSHLRFSEELKITARHPSETWLHCSECKRLLDIIKNDWLLEFRILLLFGTSLVLALDWTDS</sequence>
<feature type="region of interest" description="Disordered" evidence="1">
    <location>
        <begin position="183"/>
        <end position="228"/>
    </location>
</feature>
<name>A0A443Q346_9MAGN</name>
<organism evidence="2 3">
    <name type="scientific">Cinnamomum micranthum f. kanehirae</name>
    <dbReference type="NCBI Taxonomy" id="337451"/>
    <lineage>
        <taxon>Eukaryota</taxon>
        <taxon>Viridiplantae</taxon>
        <taxon>Streptophyta</taxon>
        <taxon>Embryophyta</taxon>
        <taxon>Tracheophyta</taxon>
        <taxon>Spermatophyta</taxon>
        <taxon>Magnoliopsida</taxon>
        <taxon>Magnoliidae</taxon>
        <taxon>Laurales</taxon>
        <taxon>Lauraceae</taxon>
        <taxon>Cinnamomum</taxon>
    </lineage>
</organism>
<protein>
    <submittedName>
        <fullName evidence="2">Putative Transcription initiation factor TFIID subunit 11</fullName>
    </submittedName>
</protein>
<dbReference type="Pfam" id="PF05097">
    <property type="entry name" value="DUF688"/>
    <property type="match status" value="1"/>
</dbReference>
<feature type="region of interest" description="Disordered" evidence="1">
    <location>
        <begin position="279"/>
        <end position="351"/>
    </location>
</feature>
<reference evidence="2 3" key="1">
    <citation type="journal article" date="2019" name="Nat. Plants">
        <title>Stout camphor tree genome fills gaps in understanding of flowering plant genome evolution.</title>
        <authorList>
            <person name="Chaw S.M."/>
            <person name="Liu Y.C."/>
            <person name="Wu Y.W."/>
            <person name="Wang H.Y."/>
            <person name="Lin C.I."/>
            <person name="Wu C.S."/>
            <person name="Ke H.M."/>
            <person name="Chang L.Y."/>
            <person name="Hsu C.Y."/>
            <person name="Yang H.T."/>
            <person name="Sudianto E."/>
            <person name="Hsu M.H."/>
            <person name="Wu K.P."/>
            <person name="Wang L.N."/>
            <person name="Leebens-Mack J.H."/>
            <person name="Tsai I.J."/>
        </authorList>
    </citation>
    <scope>NUCLEOTIDE SEQUENCE [LARGE SCALE GENOMIC DNA]</scope>
    <source>
        <strain evidence="3">cv. Chaw 1501</strain>
        <tissue evidence="2">Young leaves</tissue>
    </source>
</reference>
<evidence type="ECO:0000313" key="2">
    <source>
        <dbReference type="EMBL" id="RWR97454.1"/>
    </source>
</evidence>
<dbReference type="AlphaFoldDB" id="A0A443Q346"/>
<gene>
    <name evidence="2" type="ORF">CKAN_02688800</name>
</gene>
<feature type="region of interest" description="Disordered" evidence="1">
    <location>
        <begin position="124"/>
        <end position="170"/>
    </location>
</feature>
<feature type="compositionally biased region" description="Pro residues" evidence="1">
    <location>
        <begin position="680"/>
        <end position="690"/>
    </location>
</feature>
<dbReference type="Proteomes" id="UP000283530">
    <property type="component" value="Unassembled WGS sequence"/>
</dbReference>